<comment type="caution">
    <text evidence="1">The sequence shown here is derived from an EMBL/GenBank/DDBJ whole genome shotgun (WGS) entry which is preliminary data.</text>
</comment>
<evidence type="ECO:0000313" key="2">
    <source>
        <dbReference type="Proteomes" id="UP000006160"/>
    </source>
</evidence>
<name>A0A9P2LKA4_CLOBO</name>
<dbReference type="AlphaFoldDB" id="A0A9P2LKA4"/>
<organism evidence="1 2">
    <name type="scientific">Clostridium botulinum D str. 1873</name>
    <dbReference type="NCBI Taxonomy" id="592027"/>
    <lineage>
        <taxon>Bacteria</taxon>
        <taxon>Bacillati</taxon>
        <taxon>Bacillota</taxon>
        <taxon>Clostridia</taxon>
        <taxon>Eubacteriales</taxon>
        <taxon>Clostridiaceae</taxon>
        <taxon>Clostridium</taxon>
    </lineage>
</organism>
<protein>
    <submittedName>
        <fullName evidence="1">Uncharacterized protein</fullName>
    </submittedName>
</protein>
<reference evidence="1 2" key="1">
    <citation type="submission" date="2009-10" db="EMBL/GenBank/DDBJ databases">
        <authorList>
            <person name="Shrivastava S."/>
            <person name="Brinkac L.B."/>
            <person name="Brown J.L."/>
            <person name="Bruce D.B."/>
            <person name="Detter C."/>
            <person name="Green L.D."/>
            <person name="Munk C.A."/>
            <person name="Rogers Y.C."/>
            <person name="Tapia R."/>
            <person name="Saunders E.S."/>
            <person name="Sims D.R."/>
            <person name="Smith L.A."/>
            <person name="Smith T.J."/>
            <person name="Sutton G."/>
            <person name="Brettin T."/>
        </authorList>
    </citation>
    <scope>NUCLEOTIDE SEQUENCE [LARGE SCALE GENOMIC DNA]</scope>
    <source>
        <strain evidence="2">D str. 1873</strain>
    </source>
</reference>
<sequence length="38" mass="4876">MLIRILNKIKRHFRRYEDEQNYYISRLKNKNNYVDKVC</sequence>
<gene>
    <name evidence="1" type="ORF">CLG_B2339</name>
</gene>
<evidence type="ECO:0000313" key="1">
    <source>
        <dbReference type="EMBL" id="EES90294.1"/>
    </source>
</evidence>
<accession>A0A9P2LKA4</accession>
<dbReference type="Proteomes" id="UP000006160">
    <property type="component" value="Unassembled WGS sequence"/>
</dbReference>
<dbReference type="EMBL" id="ACSJ01000017">
    <property type="protein sequence ID" value="EES90294.1"/>
    <property type="molecule type" value="Genomic_DNA"/>
</dbReference>
<proteinExistence type="predicted"/>